<reference evidence="3" key="1">
    <citation type="submission" date="2023-06" db="EMBL/GenBank/DDBJ databases">
        <title>Conoideocrella luteorostrata (Hypocreales: Clavicipitaceae), a potential biocontrol fungus for elongate hemlock scale in United States Christmas tree production areas.</title>
        <authorList>
            <person name="Barrett H."/>
            <person name="Lovett B."/>
            <person name="Macias A.M."/>
            <person name="Stajich J.E."/>
            <person name="Kasson M.T."/>
        </authorList>
    </citation>
    <scope>NUCLEOTIDE SEQUENCE</scope>
    <source>
        <strain evidence="3">ARSEF 14590</strain>
    </source>
</reference>
<gene>
    <name evidence="3" type="ORF">QQS21_012547</name>
</gene>
<dbReference type="Gene3D" id="3.90.1200.10">
    <property type="match status" value="1"/>
</dbReference>
<dbReference type="EMBL" id="JASWJB010000556">
    <property type="protein sequence ID" value="KAK2589776.1"/>
    <property type="molecule type" value="Genomic_DNA"/>
</dbReference>
<dbReference type="InterPro" id="IPR016477">
    <property type="entry name" value="Fructo-/Ketosamine-3-kinase"/>
</dbReference>
<keyword evidence="4" id="KW-1185">Reference proteome</keyword>
<evidence type="ECO:0000256" key="2">
    <source>
        <dbReference type="ARBA" id="ARBA00048655"/>
    </source>
</evidence>
<dbReference type="AlphaFoldDB" id="A0AAJ0CFI6"/>
<dbReference type="SUPFAM" id="SSF56112">
    <property type="entry name" value="Protein kinase-like (PK-like)"/>
    <property type="match status" value="1"/>
</dbReference>
<accession>A0AAJ0CFI6</accession>
<dbReference type="Pfam" id="PF03881">
    <property type="entry name" value="Fructosamin_kin"/>
    <property type="match status" value="1"/>
</dbReference>
<dbReference type="EC" id="2.7.1.172" evidence="1"/>
<comment type="catalytic activity">
    <reaction evidence="2">
        <text>N(6)-D-ribulosyl-L-lysyl-[protein] + ATP = N(6)-(3-O-phospho-D-ribulosyl)-L-lysyl-[protein] + ADP + H(+)</text>
        <dbReference type="Rhea" id="RHEA:48432"/>
        <dbReference type="Rhea" id="RHEA-COMP:12103"/>
        <dbReference type="Rhea" id="RHEA-COMP:12104"/>
        <dbReference type="ChEBI" id="CHEBI:15378"/>
        <dbReference type="ChEBI" id="CHEBI:30616"/>
        <dbReference type="ChEBI" id="CHEBI:90418"/>
        <dbReference type="ChEBI" id="CHEBI:90420"/>
        <dbReference type="ChEBI" id="CHEBI:456216"/>
        <dbReference type="EC" id="2.7.1.172"/>
    </reaction>
    <physiologicalReaction direction="left-to-right" evidence="2">
        <dbReference type="Rhea" id="RHEA:48433"/>
    </physiologicalReaction>
</comment>
<name>A0AAJ0CFI6_9HYPO</name>
<dbReference type="PANTHER" id="PTHR12149">
    <property type="entry name" value="FRUCTOSAMINE 3 KINASE-RELATED PROTEIN"/>
    <property type="match status" value="1"/>
</dbReference>
<dbReference type="GO" id="GO:0102193">
    <property type="term" value="F:protein-ribulosamine 3-kinase activity"/>
    <property type="evidence" value="ECO:0007669"/>
    <property type="project" value="UniProtKB-EC"/>
</dbReference>
<proteinExistence type="predicted"/>
<protein>
    <recommendedName>
        <fullName evidence="1">protein-ribulosamine 3-kinase</fullName>
        <ecNumber evidence="1">2.7.1.172</ecNumber>
    </recommendedName>
</protein>
<dbReference type="InterPro" id="IPR011009">
    <property type="entry name" value="Kinase-like_dom_sf"/>
</dbReference>
<evidence type="ECO:0000256" key="1">
    <source>
        <dbReference type="ARBA" id="ARBA00011961"/>
    </source>
</evidence>
<evidence type="ECO:0000313" key="3">
    <source>
        <dbReference type="EMBL" id="KAK2589776.1"/>
    </source>
</evidence>
<dbReference type="Proteomes" id="UP001251528">
    <property type="component" value="Unassembled WGS sequence"/>
</dbReference>
<organism evidence="3 4">
    <name type="scientific">Conoideocrella luteorostrata</name>
    <dbReference type="NCBI Taxonomy" id="1105319"/>
    <lineage>
        <taxon>Eukaryota</taxon>
        <taxon>Fungi</taxon>
        <taxon>Dikarya</taxon>
        <taxon>Ascomycota</taxon>
        <taxon>Pezizomycotina</taxon>
        <taxon>Sordariomycetes</taxon>
        <taxon>Hypocreomycetidae</taxon>
        <taxon>Hypocreales</taxon>
        <taxon>Clavicipitaceae</taxon>
        <taxon>Conoideocrella</taxon>
    </lineage>
</organism>
<dbReference type="PANTHER" id="PTHR12149:SF8">
    <property type="entry name" value="PROTEIN-RIBULOSAMINE 3-KINASE"/>
    <property type="match status" value="1"/>
</dbReference>
<evidence type="ECO:0000313" key="4">
    <source>
        <dbReference type="Proteomes" id="UP001251528"/>
    </source>
</evidence>
<comment type="caution">
    <text evidence="3">The sequence shown here is derived from an EMBL/GenBank/DDBJ whole genome shotgun (WGS) entry which is preliminary data.</text>
</comment>
<sequence>MTTALNHMIERSKKANIKFDPGVMKCLPRGSRVLGVCEHGVSLWSRTGKLNIELPDKSKKTYFIKVATGARAHGMMSGEFLAMNTIKRFVPDFVPEPIACDRYTFIPDAQFILYEFKDMIKGWPDIEPFTVKLAAMHRISSNASPGRFGFDQTTYHGNLPQKNDWCDTWEEFFVEAMRFSLRLDEEAKGTCPELRDLSDLMFEKVIPRLLRPVELGRDRKGNAIKPCLVHGDLWFGNFSAERETKAPILYDSCAFWAHNEYEFGDWRSNRSPLTPEFFEAYQKHFPVSWPEEDFDDRNARFNLHDSTLFPSNPQYRRFVIDDMKRLTEKYRDGLEGFTGWAN</sequence>